<organism evidence="15 16">
    <name type="scientific">Candidatus Erysipelatoclostridium merdavium</name>
    <dbReference type="NCBI Taxonomy" id="2838566"/>
    <lineage>
        <taxon>Bacteria</taxon>
        <taxon>Bacillati</taxon>
        <taxon>Bacillota</taxon>
        <taxon>Erysipelotrichia</taxon>
        <taxon>Erysipelotrichales</taxon>
        <taxon>Erysipelotrichales incertae sedis</taxon>
    </lineage>
</organism>
<comment type="subcellular location">
    <subcellularLocation>
        <location evidence="1 12 13">Cytoplasm</location>
    </subcellularLocation>
</comment>
<proteinExistence type="inferred from homology"/>
<dbReference type="Pfam" id="PF02463">
    <property type="entry name" value="SMC_N"/>
    <property type="match status" value="1"/>
</dbReference>
<dbReference type="Proteomes" id="UP000886724">
    <property type="component" value="Unassembled WGS sequence"/>
</dbReference>
<feature type="domain" description="RecF/RecN/SMC N-terminal" evidence="14">
    <location>
        <begin position="3"/>
        <end position="341"/>
    </location>
</feature>
<evidence type="ECO:0000256" key="10">
    <source>
        <dbReference type="ARBA" id="ARBA00023204"/>
    </source>
</evidence>
<keyword evidence="6 12" id="KW-0547">Nucleotide-binding</keyword>
<dbReference type="PROSITE" id="PS00617">
    <property type="entry name" value="RECF_1"/>
    <property type="match status" value="1"/>
</dbReference>
<evidence type="ECO:0000256" key="8">
    <source>
        <dbReference type="ARBA" id="ARBA00022840"/>
    </source>
</evidence>
<dbReference type="InterPro" id="IPR027417">
    <property type="entry name" value="P-loop_NTPase"/>
</dbReference>
<dbReference type="SUPFAM" id="SSF52540">
    <property type="entry name" value="P-loop containing nucleoside triphosphate hydrolases"/>
    <property type="match status" value="1"/>
</dbReference>
<evidence type="ECO:0000256" key="9">
    <source>
        <dbReference type="ARBA" id="ARBA00023125"/>
    </source>
</evidence>
<keyword evidence="7 12" id="KW-0227">DNA damage</keyword>
<evidence type="ECO:0000256" key="4">
    <source>
        <dbReference type="ARBA" id="ARBA00022490"/>
    </source>
</evidence>
<evidence type="ECO:0000256" key="13">
    <source>
        <dbReference type="RuleBase" id="RU000578"/>
    </source>
</evidence>
<evidence type="ECO:0000256" key="3">
    <source>
        <dbReference type="ARBA" id="ARBA00020170"/>
    </source>
</evidence>
<evidence type="ECO:0000256" key="6">
    <source>
        <dbReference type="ARBA" id="ARBA00022741"/>
    </source>
</evidence>
<evidence type="ECO:0000256" key="11">
    <source>
        <dbReference type="ARBA" id="ARBA00023236"/>
    </source>
</evidence>
<dbReference type="GO" id="GO:0005737">
    <property type="term" value="C:cytoplasm"/>
    <property type="evidence" value="ECO:0007669"/>
    <property type="project" value="UniProtKB-SubCell"/>
</dbReference>
<reference evidence="15" key="2">
    <citation type="submission" date="2021-04" db="EMBL/GenBank/DDBJ databases">
        <authorList>
            <person name="Gilroy R."/>
        </authorList>
    </citation>
    <scope>NUCLEOTIDE SEQUENCE</scope>
    <source>
        <strain evidence="15">ChiGjej1B1-14440</strain>
    </source>
</reference>
<evidence type="ECO:0000256" key="7">
    <source>
        <dbReference type="ARBA" id="ARBA00022763"/>
    </source>
</evidence>
<dbReference type="GO" id="GO:0003697">
    <property type="term" value="F:single-stranded DNA binding"/>
    <property type="evidence" value="ECO:0007669"/>
    <property type="project" value="UniProtKB-UniRule"/>
</dbReference>
<dbReference type="GO" id="GO:0009432">
    <property type="term" value="P:SOS response"/>
    <property type="evidence" value="ECO:0007669"/>
    <property type="project" value="UniProtKB-UniRule"/>
</dbReference>
<keyword evidence="5 12" id="KW-0235">DNA replication</keyword>
<dbReference type="InterPro" id="IPR018078">
    <property type="entry name" value="DNA-binding_RecF_CS"/>
</dbReference>
<dbReference type="HAMAP" id="MF_00365">
    <property type="entry name" value="RecF"/>
    <property type="match status" value="1"/>
</dbReference>
<evidence type="ECO:0000313" key="15">
    <source>
        <dbReference type="EMBL" id="HIX81617.1"/>
    </source>
</evidence>
<protein>
    <recommendedName>
        <fullName evidence="3 12">DNA replication and repair protein RecF</fullName>
    </recommendedName>
</protein>
<dbReference type="GO" id="GO:0005524">
    <property type="term" value="F:ATP binding"/>
    <property type="evidence" value="ECO:0007669"/>
    <property type="project" value="UniProtKB-UniRule"/>
</dbReference>
<keyword evidence="9 12" id="KW-0238">DNA-binding</keyword>
<evidence type="ECO:0000259" key="14">
    <source>
        <dbReference type="Pfam" id="PF02463"/>
    </source>
</evidence>
<reference evidence="15" key="1">
    <citation type="journal article" date="2021" name="PeerJ">
        <title>Extensive microbial diversity within the chicken gut microbiome revealed by metagenomics and culture.</title>
        <authorList>
            <person name="Gilroy R."/>
            <person name="Ravi A."/>
            <person name="Getino M."/>
            <person name="Pursley I."/>
            <person name="Horton D.L."/>
            <person name="Alikhan N.F."/>
            <person name="Baker D."/>
            <person name="Gharbi K."/>
            <person name="Hall N."/>
            <person name="Watson M."/>
            <person name="Adriaenssens E.M."/>
            <person name="Foster-Nyarko E."/>
            <person name="Jarju S."/>
            <person name="Secka A."/>
            <person name="Antonio M."/>
            <person name="Oren A."/>
            <person name="Chaudhuri R.R."/>
            <person name="La Ragione R."/>
            <person name="Hildebrand F."/>
            <person name="Pallen M.J."/>
        </authorList>
    </citation>
    <scope>NUCLEOTIDE SEQUENCE</scope>
    <source>
        <strain evidence="15">ChiGjej1B1-14440</strain>
    </source>
</reference>
<feature type="binding site" evidence="12">
    <location>
        <begin position="30"/>
        <end position="37"/>
    </location>
    <ligand>
        <name>ATP</name>
        <dbReference type="ChEBI" id="CHEBI:30616"/>
    </ligand>
</feature>
<dbReference type="PANTHER" id="PTHR32182">
    <property type="entry name" value="DNA REPLICATION AND REPAIR PROTEIN RECF"/>
    <property type="match status" value="1"/>
</dbReference>
<dbReference type="GO" id="GO:0006302">
    <property type="term" value="P:double-strand break repair"/>
    <property type="evidence" value="ECO:0007669"/>
    <property type="project" value="TreeGrafter"/>
</dbReference>
<dbReference type="PANTHER" id="PTHR32182:SF0">
    <property type="entry name" value="DNA REPLICATION AND REPAIR PROTEIN RECF"/>
    <property type="match status" value="1"/>
</dbReference>
<keyword evidence="8 12" id="KW-0067">ATP-binding</keyword>
<keyword evidence="4 12" id="KW-0963">Cytoplasm</keyword>
<dbReference type="Gene3D" id="3.40.50.300">
    <property type="entry name" value="P-loop containing nucleotide triphosphate hydrolases"/>
    <property type="match status" value="1"/>
</dbReference>
<evidence type="ECO:0000256" key="12">
    <source>
        <dbReference type="HAMAP-Rule" id="MF_00365"/>
    </source>
</evidence>
<dbReference type="NCBIfam" id="TIGR00611">
    <property type="entry name" value="recf"/>
    <property type="match status" value="1"/>
</dbReference>
<sequence>MKINSLSLNTFRNYDHFFIEFDHDINILIGSNGQGKTNLIEAIYLLSVGKSFKTHINKQMIMFDKEFARVKGEVVTNNKARQLEMILGNNFKRAKIDDQDIHKISEYVGLLNVVVFIPDDLYLIKGSPRNRRHFIDLELSKISPIYVFNLSKYNKLLKERNKYLKLLHQNRKKSDEYLEVLDEQMARLQYDLIRRRIDFIKRLDEKVAIVYRLISKQNDEQIKLAYHSFIKKDVSYESILEMYQKNHQRDIDYMQTHIGIHKDDLKIYLNQKEAYLFASQGQQRTIVLSLKIALIELIKEEIGEYPVLLLDDVLSELDETRKNMLLDILNQKIQTFITTTSIDGIHHRIIEKAKKIYIAGGKEAT</sequence>
<dbReference type="Gene3D" id="1.20.1050.90">
    <property type="entry name" value="RecF/RecN/SMC, N-terminal domain"/>
    <property type="match status" value="1"/>
</dbReference>
<keyword evidence="10 12" id="KW-0234">DNA repair</keyword>
<evidence type="ECO:0000256" key="1">
    <source>
        <dbReference type="ARBA" id="ARBA00004496"/>
    </source>
</evidence>
<evidence type="ECO:0000256" key="2">
    <source>
        <dbReference type="ARBA" id="ARBA00008016"/>
    </source>
</evidence>
<evidence type="ECO:0000256" key="5">
    <source>
        <dbReference type="ARBA" id="ARBA00022705"/>
    </source>
</evidence>
<comment type="caution">
    <text evidence="15">The sequence shown here is derived from an EMBL/GenBank/DDBJ whole genome shotgun (WGS) entry which is preliminary data.</text>
</comment>
<comment type="function">
    <text evidence="12 13">The RecF protein is involved in DNA metabolism; it is required for DNA replication and normal SOS inducibility. RecF binds preferentially to single-stranded, linear DNA. It also seems to bind ATP.</text>
</comment>
<dbReference type="EMBL" id="DXET01000141">
    <property type="protein sequence ID" value="HIX81617.1"/>
    <property type="molecule type" value="Genomic_DNA"/>
</dbReference>
<dbReference type="InterPro" id="IPR001238">
    <property type="entry name" value="DNA-binding_RecF"/>
</dbReference>
<dbReference type="GO" id="GO:0000731">
    <property type="term" value="P:DNA synthesis involved in DNA repair"/>
    <property type="evidence" value="ECO:0007669"/>
    <property type="project" value="TreeGrafter"/>
</dbReference>
<dbReference type="InterPro" id="IPR003395">
    <property type="entry name" value="RecF/RecN/SMC_N"/>
</dbReference>
<dbReference type="AlphaFoldDB" id="A0A9D1XLF5"/>
<dbReference type="InterPro" id="IPR042174">
    <property type="entry name" value="RecF_2"/>
</dbReference>
<evidence type="ECO:0000313" key="16">
    <source>
        <dbReference type="Proteomes" id="UP000886724"/>
    </source>
</evidence>
<accession>A0A9D1XLF5</accession>
<dbReference type="GO" id="GO:0006260">
    <property type="term" value="P:DNA replication"/>
    <property type="evidence" value="ECO:0007669"/>
    <property type="project" value="UniProtKB-UniRule"/>
</dbReference>
<dbReference type="PROSITE" id="PS00618">
    <property type="entry name" value="RECF_2"/>
    <property type="match status" value="1"/>
</dbReference>
<name>A0A9D1XLF5_9FIRM</name>
<keyword evidence="11 12" id="KW-0742">SOS response</keyword>
<gene>
    <name evidence="12 15" type="primary">recF</name>
    <name evidence="15" type="ORF">H9980_06560</name>
</gene>
<comment type="similarity">
    <text evidence="2 12 13">Belongs to the RecF family.</text>
</comment>